<dbReference type="EMBL" id="CP113361">
    <property type="protein sequence ID" value="WAI01798.1"/>
    <property type="molecule type" value="Genomic_DNA"/>
</dbReference>
<protein>
    <submittedName>
        <fullName evidence="2">Uncharacterized protein</fullName>
    </submittedName>
</protein>
<dbReference type="GeneID" id="76833972"/>
<feature type="compositionally biased region" description="Polar residues" evidence="1">
    <location>
        <begin position="1"/>
        <end position="43"/>
    </location>
</feature>
<feature type="region of interest" description="Disordered" evidence="1">
    <location>
        <begin position="88"/>
        <end position="161"/>
    </location>
</feature>
<organism evidence="2 3">
    <name type="scientific">Methanogenium organophilum</name>
    <dbReference type="NCBI Taxonomy" id="2199"/>
    <lineage>
        <taxon>Archaea</taxon>
        <taxon>Methanobacteriati</taxon>
        <taxon>Methanobacteriota</taxon>
        <taxon>Stenosarchaea group</taxon>
        <taxon>Methanomicrobia</taxon>
        <taxon>Methanomicrobiales</taxon>
        <taxon>Methanomicrobiaceae</taxon>
        <taxon>Methanogenium</taxon>
    </lineage>
</organism>
<proteinExistence type="predicted"/>
<dbReference type="AlphaFoldDB" id="A0A9X9S5G1"/>
<feature type="region of interest" description="Disordered" evidence="1">
    <location>
        <begin position="1"/>
        <end position="49"/>
    </location>
</feature>
<accession>A0A9X9S5G1</accession>
<name>A0A9X9S5G1_METOG</name>
<evidence type="ECO:0000313" key="2">
    <source>
        <dbReference type="EMBL" id="WAI01798.1"/>
    </source>
</evidence>
<dbReference type="KEGG" id="mou:OU421_02680"/>
<reference evidence="2" key="1">
    <citation type="submission" date="2022-11" db="EMBL/GenBank/DDBJ databases">
        <title>Complete genome sequence of Methanogenium organophilum DSM 3596.</title>
        <authorList>
            <person name="Chen S.-C."/>
            <person name="Lai S.-J."/>
            <person name="You Y.-T."/>
        </authorList>
    </citation>
    <scope>NUCLEOTIDE SEQUENCE</scope>
    <source>
        <strain evidence="2">DSM 3596</strain>
    </source>
</reference>
<sequence>MRKTEQNNNQEGSPTTQPCANSEMSGTAKKQSAAGNINTTDNAGKSIKAGPVPLYLVPQTISSEIHTHGGEISAITVRRTGQHVYAITLTKAAKKTQKRNQKQDPKQNPKQNPKQDKKQGTVQEPVRGTRQTKTTSPQPGRNAGDAGAEGNARDAGEPHAA</sequence>
<dbReference type="Proteomes" id="UP001163096">
    <property type="component" value="Chromosome"/>
</dbReference>
<dbReference type="RefSeq" id="WP_268187072.1">
    <property type="nucleotide sequence ID" value="NZ_CP113361.1"/>
</dbReference>
<feature type="compositionally biased region" description="Basic and acidic residues" evidence="1">
    <location>
        <begin position="151"/>
        <end position="161"/>
    </location>
</feature>
<gene>
    <name evidence="2" type="ORF">OU421_02680</name>
</gene>
<feature type="compositionally biased region" description="Polar residues" evidence="1">
    <location>
        <begin position="129"/>
        <end position="139"/>
    </location>
</feature>
<evidence type="ECO:0000256" key="1">
    <source>
        <dbReference type="SAM" id="MobiDB-lite"/>
    </source>
</evidence>
<keyword evidence="3" id="KW-1185">Reference proteome</keyword>
<evidence type="ECO:0000313" key="3">
    <source>
        <dbReference type="Proteomes" id="UP001163096"/>
    </source>
</evidence>
<feature type="compositionally biased region" description="Basic and acidic residues" evidence="1">
    <location>
        <begin position="101"/>
        <end position="119"/>
    </location>
</feature>